<dbReference type="SUPFAM" id="SSF55298">
    <property type="entry name" value="YjgF-like"/>
    <property type="match status" value="1"/>
</dbReference>
<dbReference type="InterPro" id="IPR006175">
    <property type="entry name" value="YjgF/YER057c/UK114"/>
</dbReference>
<feature type="region of interest" description="Disordered" evidence="8">
    <location>
        <begin position="313"/>
        <end position="347"/>
    </location>
</feature>
<evidence type="ECO:0000256" key="7">
    <source>
        <dbReference type="ARBA" id="ARBA00023242"/>
    </source>
</evidence>
<keyword evidence="11" id="KW-1185">Reference proteome</keyword>
<dbReference type="InterPro" id="IPR052202">
    <property type="entry name" value="Yeast_MetPath_Reg"/>
</dbReference>
<keyword evidence="4" id="KW-0805">Transcription regulation</keyword>
<dbReference type="Proteomes" id="UP000829685">
    <property type="component" value="Unassembled WGS sequence"/>
</dbReference>
<comment type="caution">
    <text evidence="10">The sequence shown here is derived from an EMBL/GenBank/DDBJ whole genome shotgun (WGS) entry which is preliminary data.</text>
</comment>
<evidence type="ECO:0000256" key="4">
    <source>
        <dbReference type="ARBA" id="ARBA00023015"/>
    </source>
</evidence>
<dbReference type="Pfam" id="PF01042">
    <property type="entry name" value="Ribonuc_L-PSP"/>
    <property type="match status" value="1"/>
</dbReference>
<feature type="compositionally biased region" description="Acidic residues" evidence="8">
    <location>
        <begin position="319"/>
        <end position="328"/>
    </location>
</feature>
<dbReference type="CDD" id="cd12148">
    <property type="entry name" value="fungal_TF_MHR"/>
    <property type="match status" value="1"/>
</dbReference>
<keyword evidence="7" id="KW-0539">Nucleus</keyword>
<dbReference type="GO" id="GO:0006351">
    <property type="term" value="P:DNA-templated transcription"/>
    <property type="evidence" value="ECO:0007669"/>
    <property type="project" value="InterPro"/>
</dbReference>
<sequence length="846" mass="92268">MSPNGTAFVYNPDSPEPATRYAHARVAPASAYRTIYVSGIACVQPDGTYAGVTEKADGTHELDVRAQTVAVLRRIDDIIKQASGGKGGIQNVIDSVVYLTDMKSQYAGMNEEWNKVFKTRAVAPARATIGVNELPDPRFIVEVKATAVVEIVVRGLEGRIRDLEGRLAASATSPASRIAPSSSAIAGNVEGTAGDAVIPEAPPMGFATTPLGGPAAPERQHLGERQDEPAADLPPRSGPTTPSQCPDGYQTHCQPQLQPQPRAHGMPGSFVEQLKIISLEATAERHLGSSSGLSFARLTHMVLRRLTPDKADFVFGTGGEEEEEDEERMGEFRPSSQSQQSSNLDPQLQTVDSGFGSGMGAGLNINMNTDFTHPSPSFFFSDAHFPFDLNLQSPGSSGPALFGSIALHDIMDDSAGAVEGLSLPADSAHVDSLVDFYFAHSHTLYPIVRRSEIMSLLGDARAAAIGGAIAPSPPDLFKVWMVLAIGSTAYCSVTLEDESESMLYYNKALTYFEAALAYGDTAALEVLTLQVSYSFFNQLGPNTWFLVGMAARIAIGMGIHSSSTYKAFTVDEAERRKRLFFSIYMMDRVVSVALGRPFALHDDDIDVSPFADVDDDDITPTGIRPRQSLQLSLMAVPLHILALRRIASKIASQVYSPRLSSSPPSPLECEATVRTLHEELISWRRNMPFPLPTGSASFARVPHLSNSWYDFNYYTHVAMLYRPSPLLPTPSQERVHTLHEATSMALRTAMSMHMQHRLAYNWLNFLGVYTATLSLIYSITAQPDDLALVIQRTRGCDDLEDAIKLFETLSVKFRPAKRVSRMVKEIVERYKTLCMNNDQMSGNSCI</sequence>
<keyword evidence="3" id="KW-0862">Zinc</keyword>
<evidence type="ECO:0000259" key="9">
    <source>
        <dbReference type="SMART" id="SM00906"/>
    </source>
</evidence>
<feature type="domain" description="Xylanolytic transcriptional activator regulatory" evidence="9">
    <location>
        <begin position="543"/>
        <end position="616"/>
    </location>
</feature>
<comment type="subcellular location">
    <subcellularLocation>
        <location evidence="1">Nucleus</location>
    </subcellularLocation>
</comment>
<dbReference type="GO" id="GO:0008270">
    <property type="term" value="F:zinc ion binding"/>
    <property type="evidence" value="ECO:0007669"/>
    <property type="project" value="InterPro"/>
</dbReference>
<dbReference type="EMBL" id="JAFIMR010000003">
    <property type="protein sequence ID" value="KAI1880362.1"/>
    <property type="molecule type" value="Genomic_DNA"/>
</dbReference>
<dbReference type="AlphaFoldDB" id="A0A9P9WW98"/>
<evidence type="ECO:0000256" key="1">
    <source>
        <dbReference type="ARBA" id="ARBA00004123"/>
    </source>
</evidence>
<dbReference type="Pfam" id="PF04082">
    <property type="entry name" value="Fungal_trans"/>
    <property type="match status" value="1"/>
</dbReference>
<dbReference type="PANTHER" id="PTHR47782:SF12">
    <property type="entry name" value="ZN(II)2CYS6 TRANSCRIPTION FACTOR (EUROFUNG)"/>
    <property type="match status" value="1"/>
</dbReference>
<evidence type="ECO:0000256" key="5">
    <source>
        <dbReference type="ARBA" id="ARBA00023125"/>
    </source>
</evidence>
<dbReference type="GO" id="GO:0043565">
    <property type="term" value="F:sequence-specific DNA binding"/>
    <property type="evidence" value="ECO:0007669"/>
    <property type="project" value="TreeGrafter"/>
</dbReference>
<dbReference type="CDD" id="cd00448">
    <property type="entry name" value="YjgF_YER057c_UK114_family"/>
    <property type="match status" value="1"/>
</dbReference>
<evidence type="ECO:0000256" key="6">
    <source>
        <dbReference type="ARBA" id="ARBA00023163"/>
    </source>
</evidence>
<dbReference type="InterPro" id="IPR007219">
    <property type="entry name" value="XnlR_reg_dom"/>
</dbReference>
<feature type="compositionally biased region" description="Basic and acidic residues" evidence="8">
    <location>
        <begin position="218"/>
        <end position="228"/>
    </location>
</feature>
<feature type="region of interest" description="Disordered" evidence="8">
    <location>
        <begin position="194"/>
        <end position="266"/>
    </location>
</feature>
<reference evidence="10" key="1">
    <citation type="submission" date="2021-03" db="EMBL/GenBank/DDBJ databases">
        <title>Revisited historic fungal species revealed as producer of novel bioactive compounds through whole genome sequencing and comparative genomics.</title>
        <authorList>
            <person name="Vignolle G.A."/>
            <person name="Hochenegger N."/>
            <person name="Mach R.L."/>
            <person name="Mach-Aigner A.R."/>
            <person name="Javad Rahimi M."/>
            <person name="Salim K.A."/>
            <person name="Chan C.M."/>
            <person name="Lim L.B.L."/>
            <person name="Cai F."/>
            <person name="Druzhinina I.S."/>
            <person name="U'Ren J.M."/>
            <person name="Derntl C."/>
        </authorList>
    </citation>
    <scope>NUCLEOTIDE SEQUENCE</scope>
    <source>
        <strain evidence="10">TUCIM 5799</strain>
    </source>
</reference>
<evidence type="ECO:0000313" key="10">
    <source>
        <dbReference type="EMBL" id="KAI1880362.1"/>
    </source>
</evidence>
<evidence type="ECO:0000256" key="2">
    <source>
        <dbReference type="ARBA" id="ARBA00022723"/>
    </source>
</evidence>
<accession>A0A9P9WW98</accession>
<dbReference type="GO" id="GO:0005634">
    <property type="term" value="C:nucleus"/>
    <property type="evidence" value="ECO:0007669"/>
    <property type="project" value="UniProtKB-SubCell"/>
</dbReference>
<keyword evidence="5" id="KW-0238">DNA-binding</keyword>
<keyword evidence="6" id="KW-0804">Transcription</keyword>
<keyword evidence="2" id="KW-0479">Metal-binding</keyword>
<name>A0A9P9WW98_9PEZI</name>
<dbReference type="GO" id="GO:0000981">
    <property type="term" value="F:DNA-binding transcription factor activity, RNA polymerase II-specific"/>
    <property type="evidence" value="ECO:0007669"/>
    <property type="project" value="TreeGrafter"/>
</dbReference>
<dbReference type="SMART" id="SM00906">
    <property type="entry name" value="Fungal_trans"/>
    <property type="match status" value="1"/>
</dbReference>
<evidence type="ECO:0000256" key="3">
    <source>
        <dbReference type="ARBA" id="ARBA00022833"/>
    </source>
</evidence>
<proteinExistence type="predicted"/>
<evidence type="ECO:0000256" key="8">
    <source>
        <dbReference type="SAM" id="MobiDB-lite"/>
    </source>
</evidence>
<gene>
    <name evidence="10" type="ORF">JX265_001983</name>
</gene>
<protein>
    <recommendedName>
        <fullName evidence="9">Xylanolytic transcriptional activator regulatory domain-containing protein</fullName>
    </recommendedName>
</protein>
<dbReference type="InterPro" id="IPR035959">
    <property type="entry name" value="RutC-like_sf"/>
</dbReference>
<organism evidence="10 11">
    <name type="scientific">Neoarthrinium moseri</name>
    <dbReference type="NCBI Taxonomy" id="1658444"/>
    <lineage>
        <taxon>Eukaryota</taxon>
        <taxon>Fungi</taxon>
        <taxon>Dikarya</taxon>
        <taxon>Ascomycota</taxon>
        <taxon>Pezizomycotina</taxon>
        <taxon>Sordariomycetes</taxon>
        <taxon>Xylariomycetidae</taxon>
        <taxon>Amphisphaeriales</taxon>
        <taxon>Apiosporaceae</taxon>
        <taxon>Neoarthrinium</taxon>
    </lineage>
</organism>
<dbReference type="PANTHER" id="PTHR47782">
    <property type="entry name" value="ZN(II)2CYS6 TRANSCRIPTION FACTOR (EUROFUNG)-RELATED"/>
    <property type="match status" value="1"/>
</dbReference>
<feature type="compositionally biased region" description="Polar residues" evidence="8">
    <location>
        <begin position="334"/>
        <end position="347"/>
    </location>
</feature>
<evidence type="ECO:0000313" key="11">
    <source>
        <dbReference type="Proteomes" id="UP000829685"/>
    </source>
</evidence>
<dbReference type="Gene3D" id="3.30.1330.40">
    <property type="entry name" value="RutC-like"/>
    <property type="match status" value="1"/>
</dbReference>
<dbReference type="GO" id="GO:0045944">
    <property type="term" value="P:positive regulation of transcription by RNA polymerase II"/>
    <property type="evidence" value="ECO:0007669"/>
    <property type="project" value="TreeGrafter"/>
</dbReference>